<keyword evidence="2" id="KW-1185">Reference proteome</keyword>
<dbReference type="EMBL" id="CP042997">
    <property type="protein sequence ID" value="QEH35485.1"/>
    <property type="molecule type" value="Genomic_DNA"/>
</dbReference>
<organism evidence="1 2">
    <name type="scientific">Aquisphaera giovannonii</name>
    <dbReference type="NCBI Taxonomy" id="406548"/>
    <lineage>
        <taxon>Bacteria</taxon>
        <taxon>Pseudomonadati</taxon>
        <taxon>Planctomycetota</taxon>
        <taxon>Planctomycetia</taxon>
        <taxon>Isosphaerales</taxon>
        <taxon>Isosphaeraceae</taxon>
        <taxon>Aquisphaera</taxon>
    </lineage>
</organism>
<proteinExistence type="predicted"/>
<dbReference type="AlphaFoldDB" id="A0A5B9W5U2"/>
<sequence>MSGYGIDAPFVRDLAPTQIARNQAFFNTLVWDVNRNFQVGFEVDYRKASYIRFLDNEGVNFMTQFVWKF</sequence>
<name>A0A5B9W5U2_9BACT</name>
<dbReference type="OrthoDB" id="253888at2"/>
<dbReference type="RefSeq" id="WP_148595282.1">
    <property type="nucleotide sequence ID" value="NZ_CP042997.1"/>
</dbReference>
<evidence type="ECO:0000313" key="2">
    <source>
        <dbReference type="Proteomes" id="UP000324233"/>
    </source>
</evidence>
<dbReference type="Proteomes" id="UP000324233">
    <property type="component" value="Chromosome"/>
</dbReference>
<gene>
    <name evidence="1" type="ORF">OJF2_40370</name>
</gene>
<dbReference type="KEGG" id="agv:OJF2_40370"/>
<accession>A0A5B9W5U2</accession>
<protein>
    <submittedName>
        <fullName evidence="1">Uncharacterized protein</fullName>
    </submittedName>
</protein>
<evidence type="ECO:0000313" key="1">
    <source>
        <dbReference type="EMBL" id="QEH35485.1"/>
    </source>
</evidence>
<reference evidence="1 2" key="1">
    <citation type="submission" date="2019-08" db="EMBL/GenBank/DDBJ databases">
        <title>Deep-cultivation of Planctomycetes and their phenomic and genomic characterization uncovers novel biology.</title>
        <authorList>
            <person name="Wiegand S."/>
            <person name="Jogler M."/>
            <person name="Boedeker C."/>
            <person name="Pinto D."/>
            <person name="Vollmers J."/>
            <person name="Rivas-Marin E."/>
            <person name="Kohn T."/>
            <person name="Peeters S.H."/>
            <person name="Heuer A."/>
            <person name="Rast P."/>
            <person name="Oberbeckmann S."/>
            <person name="Bunk B."/>
            <person name="Jeske O."/>
            <person name="Meyerdierks A."/>
            <person name="Storesund J.E."/>
            <person name="Kallscheuer N."/>
            <person name="Luecker S."/>
            <person name="Lage O.M."/>
            <person name="Pohl T."/>
            <person name="Merkel B.J."/>
            <person name="Hornburger P."/>
            <person name="Mueller R.-W."/>
            <person name="Bruemmer F."/>
            <person name="Labrenz M."/>
            <person name="Spormann A.M."/>
            <person name="Op den Camp H."/>
            <person name="Overmann J."/>
            <person name="Amann R."/>
            <person name="Jetten M.S.M."/>
            <person name="Mascher T."/>
            <person name="Medema M.H."/>
            <person name="Devos D.P."/>
            <person name="Kaster A.-K."/>
            <person name="Ovreas L."/>
            <person name="Rohde M."/>
            <person name="Galperin M.Y."/>
            <person name="Jogler C."/>
        </authorList>
    </citation>
    <scope>NUCLEOTIDE SEQUENCE [LARGE SCALE GENOMIC DNA]</scope>
    <source>
        <strain evidence="1 2">OJF2</strain>
    </source>
</reference>